<feature type="region of interest" description="Disordered" evidence="2">
    <location>
        <begin position="327"/>
        <end position="351"/>
    </location>
</feature>
<feature type="region of interest" description="Disordered" evidence="2">
    <location>
        <begin position="179"/>
        <end position="310"/>
    </location>
</feature>
<evidence type="ECO:0000256" key="1">
    <source>
        <dbReference type="RuleBase" id="RU367018"/>
    </source>
</evidence>
<dbReference type="Proteomes" id="UP000604825">
    <property type="component" value="Unassembled WGS sequence"/>
</dbReference>
<dbReference type="EMBL" id="CAJGYO010000012">
    <property type="protein sequence ID" value="CAD6262372.1"/>
    <property type="molecule type" value="Genomic_DNA"/>
</dbReference>
<evidence type="ECO:0000259" key="3">
    <source>
        <dbReference type="SMART" id="SM00575"/>
    </source>
</evidence>
<feature type="compositionally biased region" description="Gly residues" evidence="2">
    <location>
        <begin position="293"/>
        <end position="303"/>
    </location>
</feature>
<dbReference type="OrthoDB" id="695524at2759"/>
<accession>A0A811QWE5</accession>
<feature type="compositionally biased region" description="Polar residues" evidence="2">
    <location>
        <begin position="334"/>
        <end position="344"/>
    </location>
</feature>
<evidence type="ECO:0000313" key="4">
    <source>
        <dbReference type="EMBL" id="CAD6262372.1"/>
    </source>
</evidence>
<comment type="similarity">
    <text evidence="1">Belongs to the FHY3/FAR1 family.</text>
</comment>
<dbReference type="InterPro" id="IPR006564">
    <property type="entry name" value="Znf_PMZ"/>
</dbReference>
<name>A0A811QWE5_9POAL</name>
<gene>
    <name evidence="4" type="ORF">NCGR_LOCUS45724</name>
</gene>
<feature type="compositionally biased region" description="Basic and acidic residues" evidence="2">
    <location>
        <begin position="198"/>
        <end position="218"/>
    </location>
</feature>
<protein>
    <recommendedName>
        <fullName evidence="1">Protein FAR1-RELATED SEQUENCE</fullName>
    </recommendedName>
</protein>
<comment type="caution">
    <text evidence="4">The sequence shown here is derived from an EMBL/GenBank/DDBJ whole genome shotgun (WGS) entry which is preliminary data.</text>
</comment>
<dbReference type="PANTHER" id="PTHR31669">
    <property type="entry name" value="PROTEIN FAR1-RELATED SEQUENCE 10-RELATED"/>
    <property type="match status" value="1"/>
</dbReference>
<keyword evidence="1" id="KW-0863">Zinc-finger</keyword>
<dbReference type="InterPro" id="IPR031052">
    <property type="entry name" value="FHY3/FAR1"/>
</dbReference>
<dbReference type="GO" id="GO:0006355">
    <property type="term" value="P:regulation of DNA-templated transcription"/>
    <property type="evidence" value="ECO:0007669"/>
    <property type="project" value="UniProtKB-UniRule"/>
</dbReference>
<proteinExistence type="inferred from homology"/>
<sequence>MVATCTYMLFETHGIPCRHIIPVLRCARINELSSYYLLERFTQGCKKTPVFDVDGTLLEENSSNQNDPETQKLLSECCRQMEKLVTQAKQSPTAMCLLRDELIEVGQKLSEMVPENNLDAFLYGLVFTSGHSEITILGLIMEISNNERLLVANLRSAACRPSSTTTNWRLGANLKSRGSARAGFGGSAEESVQGRPEGAVRGEEARGELSRRPGRRDGVASLVEESGGEPGAVAERRRPGGSSGRLPTGGRSGGDGRRRHEARSACVQSAGGVVLQRGGGGRGARRAEAAAGAAGGRATGGGQARSSASAQSVADQLYAYAQASSDGDLAYSRHGSQVRPSDSFSDGERLE</sequence>
<dbReference type="SMART" id="SM00575">
    <property type="entry name" value="ZnF_PMZ"/>
    <property type="match status" value="1"/>
</dbReference>
<evidence type="ECO:0000256" key="2">
    <source>
        <dbReference type="SAM" id="MobiDB-lite"/>
    </source>
</evidence>
<dbReference type="AlphaFoldDB" id="A0A811QWE5"/>
<dbReference type="GO" id="GO:0005634">
    <property type="term" value="C:nucleus"/>
    <property type="evidence" value="ECO:0007669"/>
    <property type="project" value="UniProtKB-SubCell"/>
</dbReference>
<keyword evidence="1" id="KW-0862">Zinc</keyword>
<keyword evidence="1" id="KW-0539">Nucleus</keyword>
<feature type="compositionally biased region" description="Low complexity" evidence="2">
    <location>
        <begin position="179"/>
        <end position="197"/>
    </location>
</feature>
<keyword evidence="5" id="KW-1185">Reference proteome</keyword>
<keyword evidence="1" id="KW-0479">Metal-binding</keyword>
<reference evidence="4" key="1">
    <citation type="submission" date="2020-10" db="EMBL/GenBank/DDBJ databases">
        <authorList>
            <person name="Han B."/>
            <person name="Lu T."/>
            <person name="Zhao Q."/>
            <person name="Huang X."/>
            <person name="Zhao Y."/>
        </authorList>
    </citation>
    <scope>NUCLEOTIDE SEQUENCE</scope>
</reference>
<feature type="domain" description="Zinc finger PMZ-type" evidence="3">
    <location>
        <begin position="3"/>
        <end position="30"/>
    </location>
</feature>
<comment type="subcellular location">
    <subcellularLocation>
        <location evidence="1">Nucleus</location>
    </subcellularLocation>
</comment>
<comment type="function">
    <text evidence="1">Putative transcription activator involved in regulating light control of development.</text>
</comment>
<evidence type="ECO:0000313" key="5">
    <source>
        <dbReference type="Proteomes" id="UP000604825"/>
    </source>
</evidence>
<dbReference type="GO" id="GO:0008270">
    <property type="term" value="F:zinc ion binding"/>
    <property type="evidence" value="ECO:0007669"/>
    <property type="project" value="UniProtKB-UniRule"/>
</dbReference>
<dbReference type="PANTHER" id="PTHR31669:SF306">
    <property type="entry name" value="PROTEIN FAR1-RELATED SEQUENCE"/>
    <property type="match status" value="1"/>
</dbReference>
<organism evidence="4 5">
    <name type="scientific">Miscanthus lutarioriparius</name>
    <dbReference type="NCBI Taxonomy" id="422564"/>
    <lineage>
        <taxon>Eukaryota</taxon>
        <taxon>Viridiplantae</taxon>
        <taxon>Streptophyta</taxon>
        <taxon>Embryophyta</taxon>
        <taxon>Tracheophyta</taxon>
        <taxon>Spermatophyta</taxon>
        <taxon>Magnoliopsida</taxon>
        <taxon>Liliopsida</taxon>
        <taxon>Poales</taxon>
        <taxon>Poaceae</taxon>
        <taxon>PACMAD clade</taxon>
        <taxon>Panicoideae</taxon>
        <taxon>Andropogonodae</taxon>
        <taxon>Andropogoneae</taxon>
        <taxon>Saccharinae</taxon>
        <taxon>Miscanthus</taxon>
    </lineage>
</organism>